<reference evidence="2" key="2">
    <citation type="submission" date="2010-04" db="EMBL/GenBank/DDBJ databases">
        <authorList>
            <person name="Buell R."/>
            <person name="Hamilton J."/>
            <person name="Hostetler J."/>
        </authorList>
    </citation>
    <scope>NUCLEOTIDE SEQUENCE [LARGE SCALE GENOMIC DNA]</scope>
    <source>
        <strain evidence="2">DAOM:BR144</strain>
    </source>
</reference>
<dbReference type="VEuPathDB" id="FungiDB:PYU1_G009961"/>
<proteinExistence type="predicted"/>
<reference evidence="2" key="1">
    <citation type="journal article" date="2010" name="Genome Biol.">
        <title>Genome sequence of the necrotrophic plant pathogen Pythium ultimum reveals original pathogenicity mechanisms and effector repertoire.</title>
        <authorList>
            <person name="Levesque C.A."/>
            <person name="Brouwer H."/>
            <person name="Cano L."/>
            <person name="Hamilton J.P."/>
            <person name="Holt C."/>
            <person name="Huitema E."/>
            <person name="Raffaele S."/>
            <person name="Robideau G.P."/>
            <person name="Thines M."/>
            <person name="Win J."/>
            <person name="Zerillo M.M."/>
            <person name="Beakes G.W."/>
            <person name="Boore J.L."/>
            <person name="Busam D."/>
            <person name="Dumas B."/>
            <person name="Ferriera S."/>
            <person name="Fuerstenberg S.I."/>
            <person name="Gachon C.M."/>
            <person name="Gaulin E."/>
            <person name="Govers F."/>
            <person name="Grenville-Briggs L."/>
            <person name="Horner N."/>
            <person name="Hostetler J."/>
            <person name="Jiang R.H."/>
            <person name="Johnson J."/>
            <person name="Krajaejun T."/>
            <person name="Lin H."/>
            <person name="Meijer H.J."/>
            <person name="Moore B."/>
            <person name="Morris P."/>
            <person name="Phuntmart V."/>
            <person name="Puiu D."/>
            <person name="Shetty J."/>
            <person name="Stajich J.E."/>
            <person name="Tripathy S."/>
            <person name="Wawra S."/>
            <person name="van West P."/>
            <person name="Whitty B.R."/>
            <person name="Coutinho P.M."/>
            <person name="Henrissat B."/>
            <person name="Martin F."/>
            <person name="Thomas P.D."/>
            <person name="Tyler B.M."/>
            <person name="De Vries R.P."/>
            <person name="Kamoun S."/>
            <person name="Yandell M."/>
            <person name="Tisserat N."/>
            <person name="Buell C.R."/>
        </authorList>
    </citation>
    <scope>NUCLEOTIDE SEQUENCE</scope>
    <source>
        <strain evidence="2">DAOM:BR144</strain>
    </source>
</reference>
<dbReference type="InParanoid" id="K3WYD0"/>
<name>K3WYD0_GLOUD</name>
<sequence length="49" mass="5489">MRQIRDVAGRRGIGPWSRLRVPFVLRSGSSVRLLHVARGATLRLSLSFS</sequence>
<organism evidence="1 2">
    <name type="scientific">Globisporangium ultimum (strain ATCC 200006 / CBS 805.95 / DAOM BR144)</name>
    <name type="common">Pythium ultimum</name>
    <dbReference type="NCBI Taxonomy" id="431595"/>
    <lineage>
        <taxon>Eukaryota</taxon>
        <taxon>Sar</taxon>
        <taxon>Stramenopiles</taxon>
        <taxon>Oomycota</taxon>
        <taxon>Peronosporomycetes</taxon>
        <taxon>Pythiales</taxon>
        <taxon>Pythiaceae</taxon>
        <taxon>Globisporangium</taxon>
    </lineage>
</organism>
<dbReference type="AlphaFoldDB" id="K3WYD0"/>
<keyword evidence="2" id="KW-1185">Reference proteome</keyword>
<dbReference type="Proteomes" id="UP000019132">
    <property type="component" value="Unassembled WGS sequence"/>
</dbReference>
<evidence type="ECO:0000313" key="2">
    <source>
        <dbReference type="Proteomes" id="UP000019132"/>
    </source>
</evidence>
<accession>K3WYD0</accession>
<protein>
    <submittedName>
        <fullName evidence="1">Uncharacterized protein</fullName>
    </submittedName>
</protein>
<dbReference type="HOGENOM" id="CLU_3145817_0_0_1"/>
<dbReference type="EnsemblProtists" id="PYU1_T009979">
    <property type="protein sequence ID" value="PYU1_T009979"/>
    <property type="gene ID" value="PYU1_G009961"/>
</dbReference>
<evidence type="ECO:0000313" key="1">
    <source>
        <dbReference type="EnsemblProtists" id="PYU1_T009979"/>
    </source>
</evidence>
<reference evidence="1" key="3">
    <citation type="submission" date="2015-02" db="UniProtKB">
        <authorList>
            <consortium name="EnsemblProtists"/>
        </authorList>
    </citation>
    <scope>IDENTIFICATION</scope>
    <source>
        <strain evidence="1">DAOM BR144</strain>
    </source>
</reference>
<dbReference type="EMBL" id="GL376624">
    <property type="status" value="NOT_ANNOTATED_CDS"/>
    <property type="molecule type" value="Genomic_DNA"/>
</dbReference>